<comment type="caution">
    <text evidence="2">The sequence shown here is derived from an EMBL/GenBank/DDBJ whole genome shotgun (WGS) entry which is preliminary data.</text>
</comment>
<gene>
    <name evidence="2" type="ORF">F2P81_017234</name>
</gene>
<evidence type="ECO:0000313" key="2">
    <source>
        <dbReference type="EMBL" id="KAF0030503.1"/>
    </source>
</evidence>
<protein>
    <submittedName>
        <fullName evidence="2">Uncharacterized protein</fullName>
    </submittedName>
</protein>
<dbReference type="EMBL" id="VEVO01000015">
    <property type="protein sequence ID" value="KAF0030503.1"/>
    <property type="molecule type" value="Genomic_DNA"/>
</dbReference>
<reference evidence="2 3" key="1">
    <citation type="submission" date="2019-06" db="EMBL/GenBank/DDBJ databases">
        <title>Draft genomes of female and male turbot (Scophthalmus maximus).</title>
        <authorList>
            <person name="Xu H."/>
            <person name="Xu X.-W."/>
            <person name="Shao C."/>
            <person name="Chen S."/>
        </authorList>
    </citation>
    <scope>NUCLEOTIDE SEQUENCE [LARGE SCALE GENOMIC DNA]</scope>
    <source>
        <strain evidence="2">Ysfricsl-2016a</strain>
        <tissue evidence="2">Blood</tissue>
    </source>
</reference>
<feature type="region of interest" description="Disordered" evidence="1">
    <location>
        <begin position="1"/>
        <end position="55"/>
    </location>
</feature>
<dbReference type="AlphaFoldDB" id="A0A6A4S834"/>
<sequence>MEEDPSRPVPAEFISGRLQPNSALIGPGSPAPLSPPRGAKPDAAGSAPPGASRRPLCHGLTAHMDARSEVCRTKPHYSACSPGFPFSSITTNLNIGGHQRRA</sequence>
<dbReference type="Proteomes" id="UP000438429">
    <property type="component" value="Unassembled WGS sequence"/>
</dbReference>
<name>A0A6A4S834_SCOMX</name>
<evidence type="ECO:0000256" key="1">
    <source>
        <dbReference type="SAM" id="MobiDB-lite"/>
    </source>
</evidence>
<proteinExistence type="predicted"/>
<accession>A0A6A4S834</accession>
<organism evidence="2 3">
    <name type="scientific">Scophthalmus maximus</name>
    <name type="common">Turbot</name>
    <name type="synonym">Psetta maxima</name>
    <dbReference type="NCBI Taxonomy" id="52904"/>
    <lineage>
        <taxon>Eukaryota</taxon>
        <taxon>Metazoa</taxon>
        <taxon>Chordata</taxon>
        <taxon>Craniata</taxon>
        <taxon>Vertebrata</taxon>
        <taxon>Euteleostomi</taxon>
        <taxon>Actinopterygii</taxon>
        <taxon>Neopterygii</taxon>
        <taxon>Teleostei</taxon>
        <taxon>Neoteleostei</taxon>
        <taxon>Acanthomorphata</taxon>
        <taxon>Carangaria</taxon>
        <taxon>Pleuronectiformes</taxon>
        <taxon>Pleuronectoidei</taxon>
        <taxon>Scophthalmidae</taxon>
        <taxon>Scophthalmus</taxon>
    </lineage>
</organism>
<evidence type="ECO:0000313" key="3">
    <source>
        <dbReference type="Proteomes" id="UP000438429"/>
    </source>
</evidence>
<feature type="compositionally biased region" description="Low complexity" evidence="1">
    <location>
        <begin position="41"/>
        <end position="54"/>
    </location>
</feature>